<name>A0AAJ1WFK1_9BACI</name>
<feature type="chain" id="PRO_5042575860" evidence="1">
    <location>
        <begin position="25"/>
        <end position="251"/>
    </location>
</feature>
<organism evidence="2 3">
    <name type="scientific">Oikeobacillus pervagus</name>
    <dbReference type="NCBI Taxonomy" id="1325931"/>
    <lineage>
        <taxon>Bacteria</taxon>
        <taxon>Bacillati</taxon>
        <taxon>Bacillota</taxon>
        <taxon>Bacilli</taxon>
        <taxon>Bacillales</taxon>
        <taxon>Bacillaceae</taxon>
        <taxon>Oikeobacillus</taxon>
    </lineage>
</organism>
<accession>A0AAJ1WFK1</accession>
<keyword evidence="3" id="KW-1185">Reference proteome</keyword>
<evidence type="ECO:0000313" key="3">
    <source>
        <dbReference type="Proteomes" id="UP001237207"/>
    </source>
</evidence>
<protein>
    <submittedName>
        <fullName evidence="2">Uncharacterized protein</fullName>
    </submittedName>
</protein>
<feature type="signal peptide" evidence="1">
    <location>
        <begin position="1"/>
        <end position="24"/>
    </location>
</feature>
<comment type="caution">
    <text evidence="2">The sequence shown here is derived from an EMBL/GenBank/DDBJ whole genome shotgun (WGS) entry which is preliminary data.</text>
</comment>
<reference evidence="2" key="1">
    <citation type="submission" date="2023-07" db="EMBL/GenBank/DDBJ databases">
        <title>Genomic Encyclopedia of Type Strains, Phase IV (KMG-IV): sequencing the most valuable type-strain genomes for metagenomic binning, comparative biology and taxonomic classification.</title>
        <authorList>
            <person name="Goeker M."/>
        </authorList>
    </citation>
    <scope>NUCLEOTIDE SEQUENCE</scope>
    <source>
        <strain evidence="2">DSM 23947</strain>
    </source>
</reference>
<sequence>MMKKRMIILFLAGLIIFSVNQKIAVNAHENKNNVETIATYEEDVTGDGQKEIIELKGKRFEPDSHFYKHVWAEIDGIPPKKVIIEYEGGFEPEIQFVDLNHDGVKDLFYSSATGGSGGFYNYALHTLKDQKLKDIGLPDSLAIESSFEPNFKGKIQIPGMASPIIVDLQDRKQDYLRLGIYLPNGKLNEPTELMVLPIALMKPVKMNEGNGLEAYQQVSGAYHADGIGTVISKWSYEQGKWQLKETKWEES</sequence>
<dbReference type="AlphaFoldDB" id="A0AAJ1WFK1"/>
<proteinExistence type="predicted"/>
<dbReference type="EMBL" id="JAUSUC010000003">
    <property type="protein sequence ID" value="MDQ0214037.1"/>
    <property type="molecule type" value="Genomic_DNA"/>
</dbReference>
<keyword evidence="1" id="KW-0732">Signal</keyword>
<dbReference type="Proteomes" id="UP001237207">
    <property type="component" value="Unassembled WGS sequence"/>
</dbReference>
<evidence type="ECO:0000256" key="1">
    <source>
        <dbReference type="SAM" id="SignalP"/>
    </source>
</evidence>
<evidence type="ECO:0000313" key="2">
    <source>
        <dbReference type="EMBL" id="MDQ0214037.1"/>
    </source>
</evidence>
<gene>
    <name evidence="2" type="ORF">J2S13_000432</name>
</gene>